<proteinExistence type="predicted"/>
<accession>A0ABQ2T9P4</accession>
<dbReference type="EMBL" id="BMSZ01000010">
    <property type="protein sequence ID" value="GGS59064.1"/>
    <property type="molecule type" value="Genomic_DNA"/>
</dbReference>
<evidence type="ECO:0000256" key="1">
    <source>
        <dbReference type="SAM" id="MobiDB-lite"/>
    </source>
</evidence>
<keyword evidence="3" id="KW-1185">Reference proteome</keyword>
<name>A0ABQ2T9P4_STRBA</name>
<reference evidence="3" key="1">
    <citation type="journal article" date="2019" name="Int. J. Syst. Evol. Microbiol.">
        <title>The Global Catalogue of Microorganisms (GCM) 10K type strain sequencing project: providing services to taxonomists for standard genome sequencing and annotation.</title>
        <authorList>
            <consortium name="The Broad Institute Genomics Platform"/>
            <consortium name="The Broad Institute Genome Sequencing Center for Infectious Disease"/>
            <person name="Wu L."/>
            <person name="Ma J."/>
        </authorList>
    </citation>
    <scope>NUCLEOTIDE SEQUENCE [LARGE SCALE GENOMIC DNA]</scope>
    <source>
        <strain evidence="3">JCM 4350</strain>
    </source>
</reference>
<sequence>MLPAGQDEAPQQADRRPDDQGADESGDFHGRLLRVRGGRVRSAYPENAVPDVRVATIDRSVRAYVRIAGAGECQPWTTETDQQAVFPGDR</sequence>
<evidence type="ECO:0000313" key="3">
    <source>
        <dbReference type="Proteomes" id="UP000659767"/>
    </source>
</evidence>
<gene>
    <name evidence="2" type="ORF">GCM10010253_37110</name>
</gene>
<evidence type="ECO:0000313" key="2">
    <source>
        <dbReference type="EMBL" id="GGS59064.1"/>
    </source>
</evidence>
<protein>
    <submittedName>
        <fullName evidence="2">Uncharacterized protein</fullName>
    </submittedName>
</protein>
<organism evidence="2 3">
    <name type="scientific">Streptomyces badius</name>
    <dbReference type="NCBI Taxonomy" id="1941"/>
    <lineage>
        <taxon>Bacteria</taxon>
        <taxon>Bacillati</taxon>
        <taxon>Actinomycetota</taxon>
        <taxon>Actinomycetes</taxon>
        <taxon>Kitasatosporales</taxon>
        <taxon>Streptomycetaceae</taxon>
        <taxon>Streptomyces</taxon>
    </lineage>
</organism>
<feature type="region of interest" description="Disordered" evidence="1">
    <location>
        <begin position="1"/>
        <end position="31"/>
    </location>
</feature>
<dbReference type="Proteomes" id="UP000659767">
    <property type="component" value="Unassembled WGS sequence"/>
</dbReference>
<comment type="caution">
    <text evidence="2">The sequence shown here is derived from an EMBL/GenBank/DDBJ whole genome shotgun (WGS) entry which is preliminary data.</text>
</comment>